<sequence length="106" mass="11800">MACSQEIEITPNVLPHAIVGQDYDAKIEIEKVTLIDGLFVDTSIPINSGLKIYTGMGQRPYHDHVIKIKGIPTQLGTYRVVLEGETRNAYGGNIHFRKEYTLVVAD</sequence>
<proteinExistence type="predicted"/>
<accession>A0A7S6VZX6</accession>
<dbReference type="Proteomes" id="UP000593966">
    <property type="component" value="Chromosome"/>
</dbReference>
<evidence type="ECO:0000313" key="1">
    <source>
        <dbReference type="EMBL" id="QOW47949.1"/>
    </source>
</evidence>
<protein>
    <submittedName>
        <fullName evidence="1">Uncharacterized protein</fullName>
    </submittedName>
</protein>
<keyword evidence="2" id="KW-1185">Reference proteome</keyword>
<organism evidence="1 2">
    <name type="scientific">Acinetobacter piscicola</name>
    <dbReference type="NCBI Taxonomy" id="2006115"/>
    <lineage>
        <taxon>Bacteria</taxon>
        <taxon>Pseudomonadati</taxon>
        <taxon>Pseudomonadota</taxon>
        <taxon>Gammaproteobacteria</taxon>
        <taxon>Moraxellales</taxon>
        <taxon>Moraxellaceae</taxon>
        <taxon>Acinetobacter</taxon>
    </lineage>
</organism>
<dbReference type="EMBL" id="CP048659">
    <property type="protein sequence ID" value="QOW47949.1"/>
    <property type="molecule type" value="Genomic_DNA"/>
</dbReference>
<gene>
    <name evidence="1" type="ORF">G0028_13700</name>
</gene>
<evidence type="ECO:0000313" key="2">
    <source>
        <dbReference type="Proteomes" id="UP000593966"/>
    </source>
</evidence>
<dbReference type="AlphaFoldDB" id="A0A7S6VZX6"/>
<reference evidence="1 2" key="1">
    <citation type="submission" date="2020-02" db="EMBL/GenBank/DDBJ databases">
        <title>Tigecycline-resistant Acinetobacter species from pigs and migratory birds.</title>
        <authorList>
            <person name="Chen C."/>
            <person name="Sun J."/>
            <person name="Liao X.-P."/>
            <person name="Liu Y.-H."/>
        </authorList>
    </citation>
    <scope>NUCLEOTIDE SEQUENCE [LARGE SCALE GENOMIC DNA]</scope>
    <source>
        <strain evidence="1 2">YH12207_T</strain>
    </source>
</reference>
<name>A0A7S6VZX6_9GAMM</name>